<dbReference type="InterPro" id="IPR050113">
    <property type="entry name" value="Ub_conjugating_enzyme"/>
</dbReference>
<keyword evidence="1" id="KW-0833">Ubl conjugation pathway</keyword>
<gene>
    <name evidence="3" type="ORF">BJ085DRAFT_28427</name>
</gene>
<dbReference type="SMART" id="SM00212">
    <property type="entry name" value="UBCc"/>
    <property type="match status" value="1"/>
</dbReference>
<organism evidence="3 4">
    <name type="scientific">Dimargaris cristalligena</name>
    <dbReference type="NCBI Taxonomy" id="215637"/>
    <lineage>
        <taxon>Eukaryota</taxon>
        <taxon>Fungi</taxon>
        <taxon>Fungi incertae sedis</taxon>
        <taxon>Zoopagomycota</taxon>
        <taxon>Kickxellomycotina</taxon>
        <taxon>Dimargaritomycetes</taxon>
        <taxon>Dimargaritales</taxon>
        <taxon>Dimargaritaceae</taxon>
        <taxon>Dimargaris</taxon>
    </lineage>
</organism>
<sequence>MSTRRLKVEFAALQKDPIPSLQIELHNESVVDWHVIMDGQKGTPYEGGHFLIHIDFSDGYPFKAPKIKFKTRIYHPNIDYESGDICLSQSREGQWKPTIKIAELLNEMVQLIGNPNLDTPLIDSAAKLYTSDRRTFDAKAREWTQLYAKSS</sequence>
<name>A0A4P9ZQQ8_9FUNG</name>
<proteinExistence type="predicted"/>
<evidence type="ECO:0000313" key="4">
    <source>
        <dbReference type="Proteomes" id="UP000268162"/>
    </source>
</evidence>
<dbReference type="PROSITE" id="PS50127">
    <property type="entry name" value="UBC_2"/>
    <property type="match status" value="1"/>
</dbReference>
<keyword evidence="4" id="KW-1185">Reference proteome</keyword>
<accession>A0A4P9ZQQ8</accession>
<protein>
    <submittedName>
        <fullName evidence="3">Putative UBC5-E2 ubiquitin-conjugating enzyme</fullName>
    </submittedName>
</protein>
<dbReference type="Pfam" id="PF00179">
    <property type="entry name" value="UQ_con"/>
    <property type="match status" value="1"/>
</dbReference>
<evidence type="ECO:0000256" key="1">
    <source>
        <dbReference type="ARBA" id="ARBA00022786"/>
    </source>
</evidence>
<dbReference type="InterPro" id="IPR016135">
    <property type="entry name" value="UBQ-conjugating_enzyme/RWD"/>
</dbReference>
<dbReference type="STRING" id="215637.A0A4P9ZQQ8"/>
<dbReference type="Proteomes" id="UP000268162">
    <property type="component" value="Unassembled WGS sequence"/>
</dbReference>
<evidence type="ECO:0000313" key="3">
    <source>
        <dbReference type="EMBL" id="RKP35826.1"/>
    </source>
</evidence>
<feature type="domain" description="UBC core" evidence="2">
    <location>
        <begin position="1"/>
        <end position="149"/>
    </location>
</feature>
<reference evidence="4" key="1">
    <citation type="journal article" date="2018" name="Nat. Microbiol.">
        <title>Leveraging single-cell genomics to expand the fungal tree of life.</title>
        <authorList>
            <person name="Ahrendt S.R."/>
            <person name="Quandt C.A."/>
            <person name="Ciobanu D."/>
            <person name="Clum A."/>
            <person name="Salamov A."/>
            <person name="Andreopoulos B."/>
            <person name="Cheng J.F."/>
            <person name="Woyke T."/>
            <person name="Pelin A."/>
            <person name="Henrissat B."/>
            <person name="Reynolds N.K."/>
            <person name="Benny G.L."/>
            <person name="Smith M.E."/>
            <person name="James T.Y."/>
            <person name="Grigoriev I.V."/>
        </authorList>
    </citation>
    <scope>NUCLEOTIDE SEQUENCE [LARGE SCALE GENOMIC DNA]</scope>
    <source>
        <strain evidence="4">RSA 468</strain>
    </source>
</reference>
<dbReference type="AlphaFoldDB" id="A0A4P9ZQQ8"/>
<dbReference type="EMBL" id="ML002778">
    <property type="protein sequence ID" value="RKP35826.1"/>
    <property type="molecule type" value="Genomic_DNA"/>
</dbReference>
<evidence type="ECO:0000259" key="2">
    <source>
        <dbReference type="PROSITE" id="PS50127"/>
    </source>
</evidence>
<dbReference type="Gene3D" id="3.10.110.10">
    <property type="entry name" value="Ubiquitin Conjugating Enzyme"/>
    <property type="match status" value="1"/>
</dbReference>
<dbReference type="InterPro" id="IPR000608">
    <property type="entry name" value="UBC"/>
</dbReference>
<dbReference type="SUPFAM" id="SSF54495">
    <property type="entry name" value="UBC-like"/>
    <property type="match status" value="1"/>
</dbReference>
<dbReference type="PANTHER" id="PTHR24067">
    <property type="entry name" value="UBIQUITIN-CONJUGATING ENZYME E2"/>
    <property type="match status" value="1"/>
</dbReference>